<keyword evidence="5 15" id="KW-0645">Protease</keyword>
<organism evidence="18 19">
    <name type="scientific">Altericroceibacterium endophyticum</name>
    <dbReference type="NCBI Taxonomy" id="1808508"/>
    <lineage>
        <taxon>Bacteria</taxon>
        <taxon>Pseudomonadati</taxon>
        <taxon>Pseudomonadota</taxon>
        <taxon>Alphaproteobacteria</taxon>
        <taxon>Sphingomonadales</taxon>
        <taxon>Erythrobacteraceae</taxon>
        <taxon>Altericroceibacterium</taxon>
    </lineage>
</organism>
<keyword evidence="4 18" id="KW-0121">Carboxypeptidase</keyword>
<dbReference type="GO" id="GO:0004180">
    <property type="term" value="F:carboxypeptidase activity"/>
    <property type="evidence" value="ECO:0007669"/>
    <property type="project" value="UniProtKB-KW"/>
</dbReference>
<dbReference type="InterPro" id="IPR024079">
    <property type="entry name" value="MetalloPept_cat_dom_sf"/>
</dbReference>
<evidence type="ECO:0000256" key="4">
    <source>
        <dbReference type="ARBA" id="ARBA00022645"/>
    </source>
</evidence>
<dbReference type="PROSITE" id="PS51257">
    <property type="entry name" value="PROKAR_LIPOPROTEIN"/>
    <property type="match status" value="1"/>
</dbReference>
<dbReference type="InterPro" id="IPR001567">
    <property type="entry name" value="Pept_M3A_M3B_dom"/>
</dbReference>
<keyword evidence="6 15" id="KW-0479">Metal-binding</keyword>
<keyword evidence="8 15" id="KW-0862">Zinc</keyword>
<keyword evidence="16" id="KW-0732">Signal</keyword>
<evidence type="ECO:0000256" key="15">
    <source>
        <dbReference type="RuleBase" id="RU003435"/>
    </source>
</evidence>
<name>A0A6I4T5Y2_9SPHN</name>
<dbReference type="AlphaFoldDB" id="A0A6I4T5Y2"/>
<comment type="caution">
    <text evidence="18">The sequence shown here is derived from an EMBL/GenBank/DDBJ whole genome shotgun (WGS) entry which is preliminary data.</text>
</comment>
<dbReference type="InterPro" id="IPR034005">
    <property type="entry name" value="M3A_DCP"/>
</dbReference>
<comment type="cofactor">
    <cofactor evidence="15">
        <name>Zn(2+)</name>
        <dbReference type="ChEBI" id="CHEBI:29105"/>
    </cofactor>
    <text evidence="15">Binds 1 zinc ion.</text>
</comment>
<evidence type="ECO:0000256" key="6">
    <source>
        <dbReference type="ARBA" id="ARBA00022723"/>
    </source>
</evidence>
<evidence type="ECO:0000256" key="3">
    <source>
        <dbReference type="ARBA" id="ARBA00022490"/>
    </source>
</evidence>
<dbReference type="FunFam" id="1.10.1370.40:FF:000001">
    <property type="entry name" value="Dipeptidyl carboxypeptidase II"/>
    <property type="match status" value="1"/>
</dbReference>
<dbReference type="EMBL" id="WTYT01000004">
    <property type="protein sequence ID" value="MXO66078.1"/>
    <property type="molecule type" value="Genomic_DNA"/>
</dbReference>
<evidence type="ECO:0000256" key="1">
    <source>
        <dbReference type="ARBA" id="ARBA00004496"/>
    </source>
</evidence>
<dbReference type="Gene3D" id="3.40.390.10">
    <property type="entry name" value="Collagenase (Catalytic Domain)"/>
    <property type="match status" value="1"/>
</dbReference>
<comment type="catalytic activity">
    <reaction evidence="10">
        <text>Hydrolysis of unblocked, C-terminal dipeptides from oligopeptides, with broad specificity. Does not hydrolyze bonds in which P1' is Pro, or both P1 and P1' are Gly.</text>
        <dbReference type="EC" id="3.4.15.5"/>
    </reaction>
</comment>
<comment type="subcellular location">
    <subcellularLocation>
        <location evidence="1">Cytoplasm</location>
    </subcellularLocation>
</comment>
<evidence type="ECO:0000313" key="18">
    <source>
        <dbReference type="EMBL" id="MXO66078.1"/>
    </source>
</evidence>
<dbReference type="GO" id="GO:0004222">
    <property type="term" value="F:metalloendopeptidase activity"/>
    <property type="evidence" value="ECO:0007669"/>
    <property type="project" value="InterPro"/>
</dbReference>
<protein>
    <recommendedName>
        <fullName evidence="13">Dipeptidyl carboxypeptidase</fullName>
        <ecNumber evidence="12">3.4.15.5</ecNumber>
    </recommendedName>
    <alternativeName>
        <fullName evidence="14">Peptidyl-dipeptidase Dcp</fullName>
    </alternativeName>
</protein>
<keyword evidence="7 15" id="KW-0378">Hydrolase</keyword>
<dbReference type="Gene3D" id="1.10.1370.10">
    <property type="entry name" value="Neurolysin, domain 3"/>
    <property type="match status" value="1"/>
</dbReference>
<dbReference type="EC" id="3.4.15.5" evidence="12"/>
<comment type="similarity">
    <text evidence="2 15">Belongs to the peptidase M3 family.</text>
</comment>
<comment type="function">
    <text evidence="11">Removes dipeptides from the C-termini of N-blocked tripeptides, tetrapeptides and larger peptides.</text>
</comment>
<dbReference type="InterPro" id="IPR045090">
    <property type="entry name" value="Pept_M3A_M3B"/>
</dbReference>
<gene>
    <name evidence="18" type="ORF">GRI91_09960</name>
</gene>
<keyword evidence="9 15" id="KW-0482">Metalloprotease</keyword>
<dbReference type="GO" id="GO:0008241">
    <property type="term" value="F:peptidyl-dipeptidase activity"/>
    <property type="evidence" value="ECO:0007669"/>
    <property type="project" value="UniProtKB-EC"/>
</dbReference>
<feature type="domain" description="Peptidase M3A/M3B catalytic" evidence="17">
    <location>
        <begin position="271"/>
        <end position="718"/>
    </location>
</feature>
<evidence type="ECO:0000259" key="17">
    <source>
        <dbReference type="Pfam" id="PF01432"/>
    </source>
</evidence>
<proteinExistence type="inferred from homology"/>
<dbReference type="InterPro" id="IPR024077">
    <property type="entry name" value="Neurolysin/TOP_dom2"/>
</dbReference>
<sequence>MRMQLLTTSALGLLLSACTTMGETAMNDPVSGPSAESTIPEATGIFAQPSTLPFHAPDFNAIQDGDYLPAIEQGMAIHSAEVQAIIDNPQAPTFSNTIVALDQSGQMLSRVLAVFWAVTGANTNDTLDAVDAEISPKLTAHQDAIALNPDLFARVKAVYDQRAVMSMTPEDAALLEKTYQDMVHAGAMLTAEQKAQVKELNTQLSTLTTEFSQTLTEATKAGALVLDSKDQLAGLKDSEIEAAAQAAKDRGMPGKYVITLQNTTQQPDLATLENRDVREALFNASWTRAEKGDENDTRALIVKIAQLRAQKAALFGESDWASYVMYDRMAKTPKTALDFMEQMVPALAATQRREAAMLNEAIAEDGKDFSVEPWDWQMYAEKVRKARYDIDEEEVKPYFEIRNVLENGVFYAANQLYGLTFKQRTDIPVYHDDVWTYTVYDKDGSELGLFYFDPYKRDNKRGGAWMSNFVEQSSLTGNKPVIYNVLNIPKAPAGEPQLVSFDNVETMFHEFGHALHGFFADQKYLSLSGTNVARDFVEYPSQVNEMWASDPKILAHYAKHYQTGKAIPTELIDKIDAASKFNQGYSLGETVEAALLDMKWHSLSMGETQGLDADAFEAKALSELGMETDLVPPRYRSSYFRHIFTNGYAAGYYSYLWTQMLDKDSREWFEQNGGATRANGDHFRESVLSQGGTKDYLPMYRAFTGHDPQVDPMLRAAGLIEEEAD</sequence>
<evidence type="ECO:0000256" key="16">
    <source>
        <dbReference type="SAM" id="SignalP"/>
    </source>
</evidence>
<dbReference type="CDD" id="cd06456">
    <property type="entry name" value="M3A_DCP"/>
    <property type="match status" value="1"/>
</dbReference>
<evidence type="ECO:0000256" key="5">
    <source>
        <dbReference type="ARBA" id="ARBA00022670"/>
    </source>
</evidence>
<feature type="chain" id="PRO_5026079608" description="Dipeptidyl carboxypeptidase" evidence="16">
    <location>
        <begin position="26"/>
        <end position="725"/>
    </location>
</feature>
<evidence type="ECO:0000256" key="2">
    <source>
        <dbReference type="ARBA" id="ARBA00006040"/>
    </source>
</evidence>
<evidence type="ECO:0000256" key="13">
    <source>
        <dbReference type="ARBA" id="ARBA00070755"/>
    </source>
</evidence>
<evidence type="ECO:0000256" key="8">
    <source>
        <dbReference type="ARBA" id="ARBA00022833"/>
    </source>
</evidence>
<dbReference type="Proteomes" id="UP000438476">
    <property type="component" value="Unassembled WGS sequence"/>
</dbReference>
<dbReference type="Pfam" id="PF01432">
    <property type="entry name" value="Peptidase_M3"/>
    <property type="match status" value="1"/>
</dbReference>
<reference evidence="18 19" key="1">
    <citation type="submission" date="2019-12" db="EMBL/GenBank/DDBJ databases">
        <title>Genomic-based taxomic classification of the family Erythrobacteraceae.</title>
        <authorList>
            <person name="Xu L."/>
        </authorList>
    </citation>
    <scope>NUCLEOTIDE SEQUENCE [LARGE SCALE GENOMIC DNA]</scope>
    <source>
        <strain evidence="18 19">LMG 29518</strain>
    </source>
</reference>
<dbReference type="OrthoDB" id="9773538at2"/>
<evidence type="ECO:0000256" key="12">
    <source>
        <dbReference type="ARBA" id="ARBA00066668"/>
    </source>
</evidence>
<dbReference type="GO" id="GO:0046872">
    <property type="term" value="F:metal ion binding"/>
    <property type="evidence" value="ECO:0007669"/>
    <property type="project" value="UniProtKB-UniRule"/>
</dbReference>
<feature type="signal peptide" evidence="16">
    <location>
        <begin position="1"/>
        <end position="25"/>
    </location>
</feature>
<keyword evidence="3" id="KW-0963">Cytoplasm</keyword>
<dbReference type="GO" id="GO:0006508">
    <property type="term" value="P:proteolysis"/>
    <property type="evidence" value="ECO:0007669"/>
    <property type="project" value="UniProtKB-KW"/>
</dbReference>
<evidence type="ECO:0000313" key="19">
    <source>
        <dbReference type="Proteomes" id="UP000438476"/>
    </source>
</evidence>
<dbReference type="PANTHER" id="PTHR43660">
    <property type="entry name" value="DIPEPTIDYL CARBOXYPEPTIDASE"/>
    <property type="match status" value="1"/>
</dbReference>
<keyword evidence="19" id="KW-1185">Reference proteome</keyword>
<evidence type="ECO:0000256" key="14">
    <source>
        <dbReference type="ARBA" id="ARBA00075608"/>
    </source>
</evidence>
<evidence type="ECO:0000256" key="11">
    <source>
        <dbReference type="ARBA" id="ARBA00054529"/>
    </source>
</evidence>
<evidence type="ECO:0000256" key="7">
    <source>
        <dbReference type="ARBA" id="ARBA00022801"/>
    </source>
</evidence>
<evidence type="ECO:0000256" key="9">
    <source>
        <dbReference type="ARBA" id="ARBA00023049"/>
    </source>
</evidence>
<dbReference type="FunFam" id="3.40.390.10:FF:000009">
    <property type="entry name" value="Oligopeptidase A"/>
    <property type="match status" value="1"/>
</dbReference>
<dbReference type="GO" id="GO:0005829">
    <property type="term" value="C:cytosol"/>
    <property type="evidence" value="ECO:0007669"/>
    <property type="project" value="UniProtKB-ARBA"/>
</dbReference>
<dbReference type="RefSeq" id="WP_160736526.1">
    <property type="nucleotide sequence ID" value="NZ_WTYT01000004.1"/>
</dbReference>
<evidence type="ECO:0000256" key="10">
    <source>
        <dbReference type="ARBA" id="ARBA00052506"/>
    </source>
</evidence>
<dbReference type="PANTHER" id="PTHR43660:SF1">
    <property type="entry name" value="DIPEPTIDYL CARBOXYPEPTIDASE"/>
    <property type="match status" value="1"/>
</dbReference>
<accession>A0A6I4T5Y2</accession>
<dbReference type="SUPFAM" id="SSF55486">
    <property type="entry name" value="Metalloproteases ('zincins'), catalytic domain"/>
    <property type="match status" value="1"/>
</dbReference>